<keyword evidence="2" id="KW-1133">Transmembrane helix</keyword>
<feature type="compositionally biased region" description="Basic residues" evidence="1">
    <location>
        <begin position="11"/>
        <end position="22"/>
    </location>
</feature>
<dbReference type="Gene3D" id="2.60.120.260">
    <property type="entry name" value="Galactose-binding domain-like"/>
    <property type="match status" value="1"/>
</dbReference>
<dbReference type="EMBL" id="MYFO01000029">
    <property type="protein sequence ID" value="TFE85016.1"/>
    <property type="molecule type" value="Genomic_DNA"/>
</dbReference>
<dbReference type="Proteomes" id="UP000298246">
    <property type="component" value="Unassembled WGS sequence"/>
</dbReference>
<gene>
    <name evidence="4" type="ORF">B5M42_18390</name>
</gene>
<evidence type="ECO:0000259" key="3">
    <source>
        <dbReference type="Pfam" id="PF04892"/>
    </source>
</evidence>
<feature type="region of interest" description="Disordered" evidence="1">
    <location>
        <begin position="1"/>
        <end position="22"/>
    </location>
</feature>
<keyword evidence="2" id="KW-0472">Membrane</keyword>
<dbReference type="OrthoDB" id="291892at2"/>
<proteinExistence type="predicted"/>
<accession>A0A4Y8PVM2</accession>
<evidence type="ECO:0000313" key="5">
    <source>
        <dbReference type="Proteomes" id="UP000298246"/>
    </source>
</evidence>
<evidence type="ECO:0000313" key="4">
    <source>
        <dbReference type="EMBL" id="TFE85016.1"/>
    </source>
</evidence>
<protein>
    <recommendedName>
        <fullName evidence="3">VanZ-like domain-containing protein</fullName>
    </recommendedName>
</protein>
<feature type="transmembrane region" description="Helical" evidence="2">
    <location>
        <begin position="31"/>
        <end position="49"/>
    </location>
</feature>
<feature type="transmembrane region" description="Helical" evidence="2">
    <location>
        <begin position="257"/>
        <end position="277"/>
    </location>
</feature>
<comment type="caution">
    <text evidence="4">The sequence shown here is derived from an EMBL/GenBank/DDBJ whole genome shotgun (WGS) entry which is preliminary data.</text>
</comment>
<keyword evidence="2" id="KW-0812">Transmembrane</keyword>
<keyword evidence="5" id="KW-1185">Reference proteome</keyword>
<evidence type="ECO:0000256" key="2">
    <source>
        <dbReference type="SAM" id="Phobius"/>
    </source>
</evidence>
<dbReference type="Pfam" id="PF04892">
    <property type="entry name" value="VanZ"/>
    <property type="match status" value="1"/>
</dbReference>
<organism evidence="4 5">
    <name type="scientific">Paenibacillus athensensis</name>
    <dbReference type="NCBI Taxonomy" id="1967502"/>
    <lineage>
        <taxon>Bacteria</taxon>
        <taxon>Bacillati</taxon>
        <taxon>Bacillota</taxon>
        <taxon>Bacilli</taxon>
        <taxon>Bacillales</taxon>
        <taxon>Paenibacillaceae</taxon>
        <taxon>Paenibacillus</taxon>
    </lineage>
</organism>
<feature type="domain" description="VanZ-like" evidence="3">
    <location>
        <begin position="220"/>
        <end position="305"/>
    </location>
</feature>
<reference evidence="4 5" key="1">
    <citation type="submission" date="2017-03" db="EMBL/GenBank/DDBJ databases">
        <title>Isolation of Levoglucosan Utilizing Bacteria.</title>
        <authorList>
            <person name="Arya A.S."/>
        </authorList>
    </citation>
    <scope>NUCLEOTIDE SEQUENCE [LARGE SCALE GENOMIC DNA]</scope>
    <source>
        <strain evidence="4 5">MEC069</strain>
    </source>
</reference>
<dbReference type="RefSeq" id="WP_134755464.1">
    <property type="nucleotide sequence ID" value="NZ_MYFO02000003.1"/>
</dbReference>
<sequence length="319" mass="35790">MNSEDNTYGKRSAKHGRPGRQSNRRMAYRKLLLTIAVLVAVSVGVYGLGSIKGITTEEVFYGSPLLIRLAEKLYPESLSIPYKGKRIADREVRIEDPMYSGGTLTYTESPDARIEVTFVGSRIVWNGLRGNYSGQSKVYLDGQLLQTIDLYSLEAQPQAEIFASDWLTSGWHTLQLQATDQANPASLGHVLSLDYFLVTTSDGEQRLEDADPLVKYIHPNHYYYLQFLFRKTLHMLMYFTFTSLLMFGIRAAAKGRYLWLGPAALLLVACADEYHQAFIPGRTPSFEDVLTDSIGIVLAGILWGLLLRNKRRHAGGDLP</sequence>
<evidence type="ECO:0000256" key="1">
    <source>
        <dbReference type="SAM" id="MobiDB-lite"/>
    </source>
</evidence>
<dbReference type="AlphaFoldDB" id="A0A4Y8PVM2"/>
<feature type="transmembrane region" description="Helical" evidence="2">
    <location>
        <begin position="289"/>
        <end position="307"/>
    </location>
</feature>
<feature type="transmembrane region" description="Helical" evidence="2">
    <location>
        <begin position="235"/>
        <end position="252"/>
    </location>
</feature>
<dbReference type="NCBIfam" id="NF037970">
    <property type="entry name" value="vanZ_1"/>
    <property type="match status" value="1"/>
</dbReference>
<dbReference type="InterPro" id="IPR006976">
    <property type="entry name" value="VanZ-like"/>
</dbReference>
<name>A0A4Y8PVM2_9BACL</name>